<protein>
    <recommendedName>
        <fullName evidence="8">Indole-3-glycerol phosphate synthase</fullName>
        <shortName evidence="8">IGPS</shortName>
        <ecNumber evidence="8">4.1.1.48</ecNumber>
    </recommendedName>
</protein>
<comment type="caution">
    <text evidence="10">The sequence shown here is derived from an EMBL/GenBank/DDBJ whole genome shotgun (WGS) entry which is preliminary data.</text>
</comment>
<keyword evidence="5 8" id="KW-0822">Tryptophan biosynthesis</keyword>
<dbReference type="PANTHER" id="PTHR22854:SF2">
    <property type="entry name" value="INDOLE-3-GLYCEROL-PHOSPHATE SYNTHASE"/>
    <property type="match status" value="1"/>
</dbReference>
<accession>A0A4Y8PCM1</accession>
<reference evidence="10 11" key="1">
    <citation type="submission" date="2016-05" db="EMBL/GenBank/DDBJ databases">
        <title>Diversity and Homogeneity among Thermoacidophilic Verrucomicrobia Methanotrophs Linked with Geographical Origin.</title>
        <authorList>
            <person name="Erikstad H.-A."/>
            <person name="Smestad N.B."/>
            <person name="Ceballos R.M."/>
            <person name="Birkeland N.-K."/>
        </authorList>
    </citation>
    <scope>NUCLEOTIDE SEQUENCE [LARGE SCALE GENOMIC DNA]</scope>
    <source>
        <strain evidence="10 11">Phi</strain>
    </source>
</reference>
<dbReference type="InterPro" id="IPR013798">
    <property type="entry name" value="Indole-3-glycerol_P_synth_dom"/>
</dbReference>
<dbReference type="CDD" id="cd00331">
    <property type="entry name" value="IGPS"/>
    <property type="match status" value="1"/>
</dbReference>
<dbReference type="NCBIfam" id="NF001377">
    <property type="entry name" value="PRK00278.2-4"/>
    <property type="match status" value="1"/>
</dbReference>
<dbReference type="PROSITE" id="PS00614">
    <property type="entry name" value="IGPS"/>
    <property type="match status" value="1"/>
</dbReference>
<gene>
    <name evidence="8" type="primary">trpC</name>
    <name evidence="10" type="ORF">A7Q10_09430</name>
</gene>
<evidence type="ECO:0000256" key="7">
    <source>
        <dbReference type="ARBA" id="ARBA00023239"/>
    </source>
</evidence>
<evidence type="ECO:0000256" key="1">
    <source>
        <dbReference type="ARBA" id="ARBA00001633"/>
    </source>
</evidence>
<evidence type="ECO:0000256" key="5">
    <source>
        <dbReference type="ARBA" id="ARBA00022822"/>
    </source>
</evidence>
<proteinExistence type="inferred from homology"/>
<dbReference type="InterPro" id="IPR045186">
    <property type="entry name" value="Indole-3-glycerol_P_synth"/>
</dbReference>
<dbReference type="GO" id="GO:0004640">
    <property type="term" value="F:phosphoribosylanthranilate isomerase activity"/>
    <property type="evidence" value="ECO:0007669"/>
    <property type="project" value="TreeGrafter"/>
</dbReference>
<evidence type="ECO:0000256" key="6">
    <source>
        <dbReference type="ARBA" id="ARBA00023141"/>
    </source>
</evidence>
<dbReference type="GO" id="GO:0004425">
    <property type="term" value="F:indole-3-glycerol-phosphate synthase activity"/>
    <property type="evidence" value="ECO:0007669"/>
    <property type="project" value="UniProtKB-UniRule"/>
</dbReference>
<dbReference type="EC" id="4.1.1.48" evidence="8"/>
<dbReference type="UniPathway" id="UPA00035">
    <property type="reaction ID" value="UER00043"/>
</dbReference>
<dbReference type="InterPro" id="IPR013785">
    <property type="entry name" value="Aldolase_TIM"/>
</dbReference>
<dbReference type="OrthoDB" id="9804217at2"/>
<dbReference type="SUPFAM" id="SSF51366">
    <property type="entry name" value="Ribulose-phoshate binding barrel"/>
    <property type="match status" value="1"/>
</dbReference>
<evidence type="ECO:0000313" key="10">
    <source>
        <dbReference type="EMBL" id="TFE67583.1"/>
    </source>
</evidence>
<keyword evidence="3 8" id="KW-0028">Amino-acid biosynthesis</keyword>
<dbReference type="EMBL" id="LXQC01000152">
    <property type="protein sequence ID" value="TFE67583.1"/>
    <property type="molecule type" value="Genomic_DNA"/>
</dbReference>
<dbReference type="PANTHER" id="PTHR22854">
    <property type="entry name" value="TRYPTOPHAN BIOSYNTHESIS PROTEIN"/>
    <property type="match status" value="1"/>
</dbReference>
<organism evidence="10 11">
    <name type="scientific">Methylacidiphilum caldifontis</name>
    <dbReference type="NCBI Taxonomy" id="2795386"/>
    <lineage>
        <taxon>Bacteria</taxon>
        <taxon>Pseudomonadati</taxon>
        <taxon>Verrucomicrobiota</taxon>
        <taxon>Methylacidiphilae</taxon>
        <taxon>Methylacidiphilales</taxon>
        <taxon>Methylacidiphilaceae</taxon>
        <taxon>Methylacidiphilum (ex Ratnadevi et al. 2023)</taxon>
    </lineage>
</organism>
<dbReference type="HAMAP" id="MF_00134_A">
    <property type="entry name" value="IGPS_A"/>
    <property type="match status" value="1"/>
</dbReference>
<feature type="domain" description="Indole-3-glycerol phosphate synthase" evidence="9">
    <location>
        <begin position="8"/>
        <end position="259"/>
    </location>
</feature>
<evidence type="ECO:0000259" key="9">
    <source>
        <dbReference type="Pfam" id="PF00218"/>
    </source>
</evidence>
<dbReference type="Proteomes" id="UP000297713">
    <property type="component" value="Unassembled WGS sequence"/>
</dbReference>
<dbReference type="AlphaFoldDB" id="A0A4Y8PCM1"/>
<keyword evidence="7 8" id="KW-0456">Lyase</keyword>
<evidence type="ECO:0000256" key="2">
    <source>
        <dbReference type="ARBA" id="ARBA00004696"/>
    </source>
</evidence>
<keyword evidence="4 8" id="KW-0210">Decarboxylase</keyword>
<dbReference type="RefSeq" id="WP_134440447.1">
    <property type="nucleotide sequence ID" value="NZ_LXQC01000152.1"/>
</dbReference>
<dbReference type="Pfam" id="PF00218">
    <property type="entry name" value="IGPS"/>
    <property type="match status" value="1"/>
</dbReference>
<comment type="catalytic activity">
    <reaction evidence="1 8">
        <text>1-(2-carboxyphenylamino)-1-deoxy-D-ribulose 5-phosphate + H(+) = (1S,2R)-1-C-(indol-3-yl)glycerol 3-phosphate + CO2 + H2O</text>
        <dbReference type="Rhea" id="RHEA:23476"/>
        <dbReference type="ChEBI" id="CHEBI:15377"/>
        <dbReference type="ChEBI" id="CHEBI:15378"/>
        <dbReference type="ChEBI" id="CHEBI:16526"/>
        <dbReference type="ChEBI" id="CHEBI:58613"/>
        <dbReference type="ChEBI" id="CHEBI:58866"/>
        <dbReference type="EC" id="4.1.1.48"/>
    </reaction>
</comment>
<dbReference type="InterPro" id="IPR011060">
    <property type="entry name" value="RibuloseP-bd_barrel"/>
</dbReference>
<dbReference type="GO" id="GO:0000162">
    <property type="term" value="P:L-tryptophan biosynthetic process"/>
    <property type="evidence" value="ECO:0007669"/>
    <property type="project" value="UniProtKB-UniRule"/>
</dbReference>
<name>A0A4Y8PCM1_9BACT</name>
<dbReference type="InterPro" id="IPR001468">
    <property type="entry name" value="Indole-3-GlycerolPSynthase_CS"/>
</dbReference>
<evidence type="ECO:0000256" key="4">
    <source>
        <dbReference type="ARBA" id="ARBA00022793"/>
    </source>
</evidence>
<evidence type="ECO:0000256" key="3">
    <source>
        <dbReference type="ARBA" id="ARBA00022605"/>
    </source>
</evidence>
<comment type="pathway">
    <text evidence="2 8">Amino-acid biosynthesis; L-tryptophan biosynthesis; L-tryptophan from chorismate: step 4/5.</text>
</comment>
<evidence type="ECO:0000313" key="11">
    <source>
        <dbReference type="Proteomes" id="UP000297713"/>
    </source>
</evidence>
<sequence>MNRNLSWLDQIIASKKEEIKKLLPLHSKMEKELSELSMPRKAFSAALRHKKKMGLIAEFKRSSPSIGVIGSSTDPILQVSKYRKAGADCISVLTEEKFFNGSLEDLKKIRQSVKLPLLRKDFIIHELQILQSILAGADAILLIVSILPVKDFFRLYSYCMQVGIEPLVEVHDEVEIERALEAGASIIGINNRDLRTFHVDLLVSRRLLPLIPEDKIVVSESGISSSDDLCDLRMRGADAVLVGEFLMRQEDPAKAIADLLSRSFLPRGTRKSPIFG</sequence>
<dbReference type="HAMAP" id="MF_00134_B">
    <property type="entry name" value="IGPS_B"/>
    <property type="match status" value="1"/>
</dbReference>
<keyword evidence="6 8" id="KW-0057">Aromatic amino acid biosynthesis</keyword>
<keyword evidence="11" id="KW-1185">Reference proteome</keyword>
<dbReference type="FunFam" id="3.20.20.70:FF:000024">
    <property type="entry name" value="Indole-3-glycerol phosphate synthase"/>
    <property type="match status" value="1"/>
</dbReference>
<evidence type="ECO:0000256" key="8">
    <source>
        <dbReference type="HAMAP-Rule" id="MF_00134"/>
    </source>
</evidence>
<dbReference type="Gene3D" id="3.20.20.70">
    <property type="entry name" value="Aldolase class I"/>
    <property type="match status" value="1"/>
</dbReference>
<comment type="similarity">
    <text evidence="8">Belongs to the TrpC family.</text>
</comment>